<feature type="domain" description="Tyrosinase copper-binding" evidence="4">
    <location>
        <begin position="117"/>
        <end position="317"/>
    </location>
</feature>
<dbReference type="GO" id="GO:0046872">
    <property type="term" value="F:metal ion binding"/>
    <property type="evidence" value="ECO:0007669"/>
    <property type="project" value="UniProtKB-KW"/>
</dbReference>
<dbReference type="InterPro" id="IPR008922">
    <property type="entry name" value="Di-copper_centre_dom_sf"/>
</dbReference>
<reference evidence="5" key="1">
    <citation type="submission" date="2021-07" db="EMBL/GenBank/DDBJ databases">
        <authorList>
            <person name="Durling M."/>
        </authorList>
    </citation>
    <scope>NUCLEOTIDE SEQUENCE</scope>
</reference>
<dbReference type="Proteomes" id="UP000696280">
    <property type="component" value="Unassembled WGS sequence"/>
</dbReference>
<keyword evidence="3" id="KW-0812">Transmembrane</keyword>
<keyword evidence="3" id="KW-0472">Membrane</keyword>
<proteinExistence type="predicted"/>
<dbReference type="OrthoDB" id="6132182at2759"/>
<sequence length="375" mass="42535">MMPNNDGVSGGDFATRMSLCTYIWLCCYPIYSLHRLFILLLFLSFFKEINEMHVLHFITLAGVATAINVHRQEEPRCVDPVTRVEWRDLTPDLQQSYIDAVLCLKTRPSRIGLNTSLYDDFPWVHQKYNSIIHGASPFLPWHRYFGVVYEEALHDCGYKGAAPYWNWSLDVMKLAASPVMSSKLGFGGDGSKTRTEVLSDGSTIRCVDDGPFASLRPSYIGLSPLITVQEEHCLYRSLTDGDNASARVSARYYNSTYVDIVEEEATFETFHTSLEGGPHGIIHSSIGGEMNPTTSPNEPIFFLHHVQIDRLWRRWQGKDLAKREFDYTGQMKLFNSTTFITAGLDDMLLMGGLAPDLRVRDVMSTNGRFCYQYAD</sequence>
<dbReference type="PRINTS" id="PR00092">
    <property type="entry name" value="TYROSINASE"/>
</dbReference>
<evidence type="ECO:0000256" key="1">
    <source>
        <dbReference type="ARBA" id="ARBA00022723"/>
    </source>
</evidence>
<dbReference type="GO" id="GO:0016491">
    <property type="term" value="F:oxidoreductase activity"/>
    <property type="evidence" value="ECO:0007669"/>
    <property type="project" value="InterPro"/>
</dbReference>
<dbReference type="PANTHER" id="PTHR11474">
    <property type="entry name" value="TYROSINASE FAMILY MEMBER"/>
    <property type="match status" value="1"/>
</dbReference>
<evidence type="ECO:0000313" key="6">
    <source>
        <dbReference type="Proteomes" id="UP000696280"/>
    </source>
</evidence>
<accession>A0A9N9KSE5</accession>
<keyword evidence="2" id="KW-0186">Copper</keyword>
<gene>
    <name evidence="5" type="ORF">HYFRA_00002938</name>
</gene>
<dbReference type="EMBL" id="CAJVRL010000038">
    <property type="protein sequence ID" value="CAG8950727.1"/>
    <property type="molecule type" value="Genomic_DNA"/>
</dbReference>
<keyword evidence="1" id="KW-0479">Metal-binding</keyword>
<dbReference type="SUPFAM" id="SSF48056">
    <property type="entry name" value="Di-copper centre-containing domain"/>
    <property type="match status" value="1"/>
</dbReference>
<keyword evidence="3" id="KW-1133">Transmembrane helix</keyword>
<evidence type="ECO:0000259" key="4">
    <source>
        <dbReference type="Pfam" id="PF00264"/>
    </source>
</evidence>
<comment type="caution">
    <text evidence="5">The sequence shown here is derived from an EMBL/GenBank/DDBJ whole genome shotgun (WGS) entry which is preliminary data.</text>
</comment>
<keyword evidence="6" id="KW-1185">Reference proteome</keyword>
<dbReference type="InterPro" id="IPR002227">
    <property type="entry name" value="Tyrosinase_Cu-bd"/>
</dbReference>
<feature type="transmembrane region" description="Helical" evidence="3">
    <location>
        <begin position="22"/>
        <end position="46"/>
    </location>
</feature>
<dbReference type="PANTHER" id="PTHR11474:SF126">
    <property type="entry name" value="TYROSINASE-LIKE PROTEIN TYR-1-RELATED"/>
    <property type="match status" value="1"/>
</dbReference>
<dbReference type="Pfam" id="PF00264">
    <property type="entry name" value="Tyrosinase"/>
    <property type="match status" value="1"/>
</dbReference>
<evidence type="ECO:0000313" key="5">
    <source>
        <dbReference type="EMBL" id="CAG8950727.1"/>
    </source>
</evidence>
<dbReference type="AlphaFoldDB" id="A0A9N9KSE5"/>
<dbReference type="InterPro" id="IPR050316">
    <property type="entry name" value="Tyrosinase/Hemocyanin"/>
</dbReference>
<protein>
    <recommendedName>
        <fullName evidence="4">Tyrosinase copper-binding domain-containing protein</fullName>
    </recommendedName>
</protein>
<organism evidence="5 6">
    <name type="scientific">Hymenoscyphus fraxineus</name>
    <dbReference type="NCBI Taxonomy" id="746836"/>
    <lineage>
        <taxon>Eukaryota</taxon>
        <taxon>Fungi</taxon>
        <taxon>Dikarya</taxon>
        <taxon>Ascomycota</taxon>
        <taxon>Pezizomycotina</taxon>
        <taxon>Leotiomycetes</taxon>
        <taxon>Helotiales</taxon>
        <taxon>Helotiaceae</taxon>
        <taxon>Hymenoscyphus</taxon>
    </lineage>
</organism>
<name>A0A9N9KSE5_9HELO</name>
<evidence type="ECO:0000256" key="3">
    <source>
        <dbReference type="SAM" id="Phobius"/>
    </source>
</evidence>
<evidence type="ECO:0000256" key="2">
    <source>
        <dbReference type="ARBA" id="ARBA00023008"/>
    </source>
</evidence>
<dbReference type="Gene3D" id="1.10.1280.10">
    <property type="entry name" value="Di-copper center containing domain from catechol oxidase"/>
    <property type="match status" value="1"/>
</dbReference>